<sequence length="161" mass="19113">MSIGQAEENAKTLTTDTHPEKFWQFVQPTGRAQLKVLFWQVYDAWYYQTNSQQALRLRYLRDFSKNELIKETLQQWKRMELYTDSHQKWLDQLVYIWPDISAGDELTLLIDAQASSYFFYNNQLIGSISAQNFGQDFLMIWLGEEAEYPDVRDQLLGHKSK</sequence>
<keyword evidence="2" id="KW-0413">Isomerase</keyword>
<evidence type="ECO:0000313" key="3">
    <source>
        <dbReference type="Proteomes" id="UP001467690"/>
    </source>
</evidence>
<dbReference type="EMBL" id="JBELOE010000265">
    <property type="protein sequence ID" value="MER2493509.1"/>
    <property type="molecule type" value="Genomic_DNA"/>
</dbReference>
<dbReference type="RefSeq" id="WP_350402654.1">
    <property type="nucleotide sequence ID" value="NZ_JBELOE010000265.1"/>
</dbReference>
<feature type="domain" description="Chalcone isomerase" evidence="1">
    <location>
        <begin position="51"/>
        <end position="157"/>
    </location>
</feature>
<protein>
    <submittedName>
        <fullName evidence="2">Chalcone isomerase family protein</fullName>
    </submittedName>
</protein>
<keyword evidence="3" id="KW-1185">Reference proteome</keyword>
<organism evidence="2 3">
    <name type="scientific">Catenovulum sediminis</name>
    <dbReference type="NCBI Taxonomy" id="1740262"/>
    <lineage>
        <taxon>Bacteria</taxon>
        <taxon>Pseudomonadati</taxon>
        <taxon>Pseudomonadota</taxon>
        <taxon>Gammaproteobacteria</taxon>
        <taxon>Alteromonadales</taxon>
        <taxon>Alteromonadaceae</taxon>
        <taxon>Catenovulum</taxon>
    </lineage>
</organism>
<evidence type="ECO:0000259" key="1">
    <source>
        <dbReference type="Pfam" id="PF16036"/>
    </source>
</evidence>
<accession>A0ABV1RKR3</accession>
<evidence type="ECO:0000313" key="2">
    <source>
        <dbReference type="EMBL" id="MER2493509.1"/>
    </source>
</evidence>
<dbReference type="InterPro" id="IPR016087">
    <property type="entry name" value="Chalcone_isomerase"/>
</dbReference>
<name>A0ABV1RKR3_9ALTE</name>
<comment type="caution">
    <text evidence="2">The sequence shown here is derived from an EMBL/GenBank/DDBJ whole genome shotgun (WGS) entry which is preliminary data.</text>
</comment>
<proteinExistence type="predicted"/>
<dbReference type="Proteomes" id="UP001467690">
    <property type="component" value="Unassembled WGS sequence"/>
</dbReference>
<reference evidence="2 3" key="1">
    <citation type="submission" date="2024-06" db="EMBL/GenBank/DDBJ databases">
        <authorList>
            <person name="Chen R.Y."/>
        </authorList>
    </citation>
    <scope>NUCLEOTIDE SEQUENCE [LARGE SCALE GENOMIC DNA]</scope>
    <source>
        <strain evidence="2 3">D2</strain>
    </source>
</reference>
<dbReference type="GO" id="GO:0016853">
    <property type="term" value="F:isomerase activity"/>
    <property type="evidence" value="ECO:0007669"/>
    <property type="project" value="UniProtKB-KW"/>
</dbReference>
<dbReference type="Pfam" id="PF16036">
    <property type="entry name" value="Chalcone_3"/>
    <property type="match status" value="1"/>
</dbReference>
<gene>
    <name evidence="2" type="ORF">ABS311_16645</name>
</gene>